<evidence type="ECO:0000256" key="6">
    <source>
        <dbReference type="ARBA" id="ARBA00044762"/>
    </source>
</evidence>
<dbReference type="PROSITE" id="PS51440">
    <property type="entry name" value="TIM_2"/>
    <property type="match status" value="1"/>
</dbReference>
<dbReference type="InterPro" id="IPR035990">
    <property type="entry name" value="TIM_sf"/>
</dbReference>
<dbReference type="EMBL" id="CP000505">
    <property type="protein sequence ID" value="ABL78281.1"/>
    <property type="molecule type" value="Genomic_DNA"/>
</dbReference>
<evidence type="ECO:0000313" key="10">
    <source>
        <dbReference type="Proteomes" id="UP000000641"/>
    </source>
</evidence>
<proteinExistence type="inferred from homology"/>
<dbReference type="GO" id="GO:0019563">
    <property type="term" value="P:glycerol catabolic process"/>
    <property type="evidence" value="ECO:0007669"/>
    <property type="project" value="TreeGrafter"/>
</dbReference>
<evidence type="ECO:0000256" key="7">
    <source>
        <dbReference type="HAMAP-Rule" id="MF_00147"/>
    </source>
</evidence>
<comment type="pathway">
    <text evidence="7 8">Carbohydrate degradation; glycolysis; D-glyceraldehyde 3-phosphate from glycerone phosphate: step 1/1.</text>
</comment>
<comment type="pathway">
    <text evidence="7 8">Carbohydrate biosynthesis; gluconeogenesis.</text>
</comment>
<dbReference type="GO" id="GO:0046166">
    <property type="term" value="P:glyceraldehyde-3-phosphate biosynthetic process"/>
    <property type="evidence" value="ECO:0007669"/>
    <property type="project" value="TreeGrafter"/>
</dbReference>
<feature type="binding site" evidence="7">
    <location>
        <position position="183"/>
    </location>
    <ligand>
        <name>substrate</name>
    </ligand>
</feature>
<evidence type="ECO:0000256" key="5">
    <source>
        <dbReference type="ARBA" id="ARBA00023235"/>
    </source>
</evidence>
<keyword evidence="3 7" id="KW-0963">Cytoplasm</keyword>
<keyword evidence="2 7" id="KW-0312">Gluconeogenesis</keyword>
<keyword evidence="10" id="KW-1185">Reference proteome</keyword>
<reference evidence="10" key="1">
    <citation type="journal article" date="2008" name="J. Bacteriol.">
        <title>Genome sequence of Thermofilum pendens reveals an exceptional loss of biosynthetic pathways without genome reduction.</title>
        <authorList>
            <person name="Anderson I."/>
            <person name="Rodriguez J."/>
            <person name="Susanti D."/>
            <person name="Porat I."/>
            <person name="Reich C."/>
            <person name="Ulrich L.E."/>
            <person name="Elkins J.G."/>
            <person name="Mavromatis K."/>
            <person name="Lykidis A."/>
            <person name="Kim E."/>
            <person name="Thompson L.S."/>
            <person name="Nolan M."/>
            <person name="Land M."/>
            <person name="Copeland A."/>
            <person name="Lapidus A."/>
            <person name="Lucas S."/>
            <person name="Detter C."/>
            <person name="Zhulin I.B."/>
            <person name="Olsen G.J."/>
            <person name="Whitman W."/>
            <person name="Mukhopadhyay B."/>
            <person name="Bristow J."/>
            <person name="Kyrpides N."/>
        </authorList>
    </citation>
    <scope>NUCLEOTIDE SEQUENCE [LARGE SCALE GENOMIC DNA]</scope>
    <source>
        <strain evidence="10">DSM 2475 / Hrk 5</strain>
    </source>
</reference>
<dbReference type="AlphaFoldDB" id="A1RYK1"/>
<dbReference type="UniPathway" id="UPA00109">
    <property type="reaction ID" value="UER00189"/>
</dbReference>
<comment type="function">
    <text evidence="7">Involved in the gluconeogenesis. Catalyzes stereospecifically the conversion of dihydroxyacetone phosphate (DHAP) to D-glyceraldehyde-3-phosphate (G3P).</text>
</comment>
<comment type="similarity">
    <text evidence="7 8">Belongs to the triosephosphate isomerase family.</text>
</comment>
<dbReference type="PANTHER" id="PTHR21139">
    <property type="entry name" value="TRIOSEPHOSPHATE ISOMERASE"/>
    <property type="match status" value="1"/>
</dbReference>
<dbReference type="UniPathway" id="UPA00138"/>
<keyword evidence="4 7" id="KW-0324">Glycolysis</keyword>
<dbReference type="HOGENOM" id="CLU_104921_0_0_2"/>
<dbReference type="GO" id="GO:0006096">
    <property type="term" value="P:glycolytic process"/>
    <property type="evidence" value="ECO:0007669"/>
    <property type="project" value="UniProtKB-UniRule"/>
</dbReference>
<dbReference type="eggNOG" id="arCOG01087">
    <property type="taxonomic scope" value="Archaea"/>
</dbReference>
<dbReference type="HAMAP" id="MF_00147_A">
    <property type="entry name" value="TIM_A"/>
    <property type="match status" value="1"/>
</dbReference>
<dbReference type="Proteomes" id="UP000000641">
    <property type="component" value="Chromosome"/>
</dbReference>
<comment type="catalytic activity">
    <reaction evidence="7 8">
        <text>D-glyceraldehyde 3-phosphate = dihydroxyacetone phosphate</text>
        <dbReference type="Rhea" id="RHEA:18585"/>
        <dbReference type="ChEBI" id="CHEBI:57642"/>
        <dbReference type="ChEBI" id="CHEBI:59776"/>
        <dbReference type="EC" id="5.3.1.1"/>
    </reaction>
</comment>
<dbReference type="NCBIfam" id="TIGR00419">
    <property type="entry name" value="tim"/>
    <property type="match status" value="1"/>
</dbReference>
<dbReference type="FunFam" id="3.20.20.70:FF:000223">
    <property type="entry name" value="Triosephosphate isomerase"/>
    <property type="match status" value="1"/>
</dbReference>
<dbReference type="InterPro" id="IPR022891">
    <property type="entry name" value="Triosephosphate_isomerase_arc"/>
</dbReference>
<keyword evidence="5 7" id="KW-0413">Isomerase</keyword>
<sequence length="227" mass="23737">MKIGYPLILINFKAYSEASGKRGLQLAKVAEKVSKETGITIAVAPQLTDLAFIASQVEIPVFSQHVDDVPPGSYTGHVTLEAVKDAGAVGTMVNHSERRVRADQVDVIVKRARSLGLTTVVCTNTPEVTAAMAALGPDMVAIEPPELIGTGIPVSKAKPEVVTSSVELVKKVNPNVKVLCGAGITVGEDVAAALRLGTVGVLLASGVVKAKDWEKAILDLISPIIKK</sequence>
<feature type="binding site" evidence="7">
    <location>
        <position position="148"/>
    </location>
    <ligand>
        <name>substrate</name>
    </ligand>
</feature>
<dbReference type="InterPro" id="IPR000652">
    <property type="entry name" value="Triosephosphate_isomerase"/>
</dbReference>
<dbReference type="GO" id="GO:0005829">
    <property type="term" value="C:cytosol"/>
    <property type="evidence" value="ECO:0007669"/>
    <property type="project" value="TreeGrafter"/>
</dbReference>
<dbReference type="KEGG" id="tpe:Tpen_0880"/>
<feature type="binding site" evidence="7">
    <location>
        <begin position="11"/>
        <end position="13"/>
    </location>
    <ligand>
        <name>substrate</name>
    </ligand>
</feature>
<evidence type="ECO:0000256" key="4">
    <source>
        <dbReference type="ARBA" id="ARBA00023152"/>
    </source>
</evidence>
<dbReference type="STRING" id="368408.Tpen_0880"/>
<feature type="binding site" evidence="7">
    <location>
        <begin position="204"/>
        <end position="205"/>
    </location>
    <ligand>
        <name>substrate</name>
    </ligand>
</feature>
<feature type="active site" description="Electrophile" evidence="7">
    <location>
        <position position="95"/>
    </location>
</feature>
<dbReference type="EnsemblBacteria" id="ABL78281">
    <property type="protein sequence ID" value="ABL78281"/>
    <property type="gene ID" value="Tpen_0880"/>
</dbReference>
<dbReference type="EC" id="5.3.1.1" evidence="7 8"/>
<dbReference type="Gene3D" id="3.20.20.70">
    <property type="entry name" value="Aldolase class I"/>
    <property type="match status" value="1"/>
</dbReference>
<evidence type="ECO:0000256" key="2">
    <source>
        <dbReference type="ARBA" id="ARBA00022432"/>
    </source>
</evidence>
<evidence type="ECO:0000313" key="9">
    <source>
        <dbReference type="EMBL" id="ABL78281.1"/>
    </source>
</evidence>
<dbReference type="PANTHER" id="PTHR21139:SF42">
    <property type="entry name" value="TRIOSEPHOSPHATE ISOMERASE"/>
    <property type="match status" value="1"/>
</dbReference>
<comment type="subunit">
    <text evidence="6 7">Homotetramer; dimer of dimers.</text>
</comment>
<dbReference type="GO" id="GO:0004807">
    <property type="term" value="F:triose-phosphate isomerase activity"/>
    <property type="evidence" value="ECO:0007669"/>
    <property type="project" value="UniProtKB-UniRule"/>
</dbReference>
<dbReference type="CDD" id="cd00311">
    <property type="entry name" value="TIM"/>
    <property type="match status" value="1"/>
</dbReference>
<dbReference type="NCBIfam" id="NF003302">
    <property type="entry name" value="PRK04302.1"/>
    <property type="match status" value="1"/>
</dbReference>
<accession>A1RYK1</accession>
<organism evidence="9 10">
    <name type="scientific">Thermofilum pendens (strain DSM 2475 / Hrk 5)</name>
    <dbReference type="NCBI Taxonomy" id="368408"/>
    <lineage>
        <taxon>Archaea</taxon>
        <taxon>Thermoproteota</taxon>
        <taxon>Thermoprotei</taxon>
        <taxon>Thermofilales</taxon>
        <taxon>Thermofilaceae</taxon>
        <taxon>Thermofilum</taxon>
    </lineage>
</organism>
<dbReference type="GO" id="GO:0006094">
    <property type="term" value="P:gluconeogenesis"/>
    <property type="evidence" value="ECO:0007669"/>
    <property type="project" value="UniProtKB-UniRule"/>
</dbReference>
<evidence type="ECO:0000256" key="8">
    <source>
        <dbReference type="RuleBase" id="RU363013"/>
    </source>
</evidence>
<evidence type="ECO:0000256" key="1">
    <source>
        <dbReference type="ARBA" id="ARBA00019397"/>
    </source>
</evidence>
<dbReference type="Pfam" id="PF00121">
    <property type="entry name" value="TIM"/>
    <property type="match status" value="1"/>
</dbReference>
<gene>
    <name evidence="7" type="primary">tpiA</name>
    <name evidence="9" type="ordered locus">Tpen_0880</name>
</gene>
<dbReference type="GeneID" id="4600823"/>
<dbReference type="SUPFAM" id="SSF51351">
    <property type="entry name" value="Triosephosphate isomerase (TIM)"/>
    <property type="match status" value="1"/>
</dbReference>
<evidence type="ECO:0000256" key="3">
    <source>
        <dbReference type="ARBA" id="ARBA00022490"/>
    </source>
</evidence>
<comment type="subcellular location">
    <subcellularLocation>
        <location evidence="7 8">Cytoplasm</location>
    </subcellularLocation>
</comment>
<dbReference type="RefSeq" id="WP_011752546.1">
    <property type="nucleotide sequence ID" value="NC_008698.1"/>
</dbReference>
<dbReference type="InterPro" id="IPR013785">
    <property type="entry name" value="Aldolase_TIM"/>
</dbReference>
<feature type="active site" description="Proton acceptor" evidence="7">
    <location>
        <position position="143"/>
    </location>
</feature>
<protein>
    <recommendedName>
        <fullName evidence="1 7">Triosephosphate isomerase</fullName>
        <shortName evidence="7">TIM</shortName>
        <shortName evidence="7">TPI</shortName>
        <ecNumber evidence="7 8">5.3.1.1</ecNumber>
    </recommendedName>
    <alternativeName>
        <fullName evidence="7">Triose-phosphate isomerase</fullName>
    </alternativeName>
</protein>
<dbReference type="OrthoDB" id="9465at2157"/>
<name>A1RYK1_THEPD</name>